<reference evidence="1 2" key="1">
    <citation type="submission" date="2018-09" db="EMBL/GenBank/DDBJ databases">
        <authorList>
            <person name="Zhu H."/>
        </authorList>
    </citation>
    <scope>NUCLEOTIDE SEQUENCE [LARGE SCALE GENOMIC DNA]</scope>
    <source>
        <strain evidence="1 2">K2R01-6</strain>
    </source>
</reference>
<proteinExistence type="predicted"/>
<keyword evidence="2" id="KW-1185">Reference proteome</keyword>
<evidence type="ECO:0000313" key="1">
    <source>
        <dbReference type="EMBL" id="RJF94151.1"/>
    </source>
</evidence>
<gene>
    <name evidence="1" type="ORF">D3876_01280</name>
</gene>
<accession>A0A418WSD7</accession>
<organism evidence="1 2">
    <name type="scientific">Sphingomonas cavernae</name>
    <dbReference type="NCBI Taxonomy" id="2320861"/>
    <lineage>
        <taxon>Bacteria</taxon>
        <taxon>Pseudomonadati</taxon>
        <taxon>Pseudomonadota</taxon>
        <taxon>Alphaproteobacteria</taxon>
        <taxon>Sphingomonadales</taxon>
        <taxon>Sphingomonadaceae</taxon>
        <taxon>Sphingomonas</taxon>
    </lineage>
</organism>
<dbReference type="Proteomes" id="UP000286100">
    <property type="component" value="Unassembled WGS sequence"/>
</dbReference>
<evidence type="ECO:0000313" key="2">
    <source>
        <dbReference type="Proteomes" id="UP000286100"/>
    </source>
</evidence>
<dbReference type="InterPro" id="IPR046736">
    <property type="entry name" value="DUF6628"/>
</dbReference>
<comment type="caution">
    <text evidence="1">The sequence shown here is derived from an EMBL/GenBank/DDBJ whole genome shotgun (WGS) entry which is preliminary data.</text>
</comment>
<sequence>MAVAGLDDAHAAHAVFAHFGMSYRRPLVLIRAMMAEIARASQQIVKVAPCCCLRMTPDEATLLKTVEQAADQPRRAHTLLGDLMGTADCLGVLTTAQAVGQAFADLGKPLALFASTAGDV</sequence>
<name>A0A418WSD7_9SPHN</name>
<dbReference type="EMBL" id="QYUM01000002">
    <property type="protein sequence ID" value="RJF94151.1"/>
    <property type="molecule type" value="Genomic_DNA"/>
</dbReference>
<dbReference type="Pfam" id="PF20333">
    <property type="entry name" value="DUF6628"/>
    <property type="match status" value="1"/>
</dbReference>
<dbReference type="AlphaFoldDB" id="A0A418WSD7"/>
<dbReference type="OrthoDB" id="7410293at2"/>
<protein>
    <submittedName>
        <fullName evidence="1">Uncharacterized protein</fullName>
    </submittedName>
</protein>